<dbReference type="PANTHER" id="PTHR45771">
    <property type="entry name" value="HOMEOTIC PROTEIN DEFORMED"/>
    <property type="match status" value="1"/>
</dbReference>
<dbReference type="PRINTS" id="PR00025">
    <property type="entry name" value="ANTENNAPEDIA"/>
</dbReference>
<evidence type="ECO:0000256" key="5">
    <source>
        <dbReference type="ARBA" id="ARBA00023242"/>
    </source>
</evidence>
<accession>A0A023F8U9</accession>
<sequence length="342" mass="36565">MSSYQFVNSLASCYQQGAGGGQRTGASPVEQHGHPQSPASEYYSNVNYPGGCYSPQQYPGQYMQQSPSAMMDYTQLHTAAQQHQRLATHLQPLAGHHGVPSPGAVSPILNNNNTTVTNLSNSTSCKFADSAAAAAASAGGGAANGLGSPQDLTTTSVPGSGRTSPPLGKTALHSPSNPSSRTPSSGVQPTSQSSSSPASSTSSSSSTPGGGGGGGSGSGSASTAKTPAGNPPQIYPWMKRVHLGQSTVNANGETKRQRTSYTRYQTLELEKEFHFNRYLTRRRRIEIAHALCLTERQIKIWFQNRRMKWKKEHKMASMNVIPYHYHMSQPYGNPYQFTHLTT</sequence>
<evidence type="ECO:0000256" key="8">
    <source>
        <dbReference type="RuleBase" id="RU004442"/>
    </source>
</evidence>
<evidence type="ECO:0000256" key="6">
    <source>
        <dbReference type="PROSITE-ProRule" id="PRU00108"/>
    </source>
</evidence>
<dbReference type="AlphaFoldDB" id="A0A023F8U9"/>
<dbReference type="InterPro" id="IPR020479">
    <property type="entry name" value="HD_metazoa"/>
</dbReference>
<evidence type="ECO:0000256" key="1">
    <source>
        <dbReference type="ARBA" id="ARBA00004123"/>
    </source>
</evidence>
<organism evidence="11">
    <name type="scientific">Triatoma infestans</name>
    <name type="common">Assassin bug</name>
    <dbReference type="NCBI Taxonomy" id="30076"/>
    <lineage>
        <taxon>Eukaryota</taxon>
        <taxon>Metazoa</taxon>
        <taxon>Ecdysozoa</taxon>
        <taxon>Arthropoda</taxon>
        <taxon>Hexapoda</taxon>
        <taxon>Insecta</taxon>
        <taxon>Pterygota</taxon>
        <taxon>Neoptera</taxon>
        <taxon>Paraneoptera</taxon>
        <taxon>Hemiptera</taxon>
        <taxon>Heteroptera</taxon>
        <taxon>Panheteroptera</taxon>
        <taxon>Cimicomorpha</taxon>
        <taxon>Reduviidae</taxon>
        <taxon>Triatominae</taxon>
        <taxon>Triatoma</taxon>
    </lineage>
</organism>
<evidence type="ECO:0000256" key="3">
    <source>
        <dbReference type="ARBA" id="ARBA00023125"/>
    </source>
</evidence>
<dbReference type="GO" id="GO:0045944">
    <property type="term" value="P:positive regulation of transcription by RNA polymerase II"/>
    <property type="evidence" value="ECO:0007669"/>
    <property type="project" value="TreeGrafter"/>
</dbReference>
<protein>
    <submittedName>
        <fullName evidence="11">Putative transcription factor zerknullt</fullName>
    </submittedName>
</protein>
<dbReference type="FunFam" id="1.10.10.60:FF:000288">
    <property type="entry name" value="Sex combs reduced"/>
    <property type="match status" value="1"/>
</dbReference>
<evidence type="ECO:0000256" key="2">
    <source>
        <dbReference type="ARBA" id="ARBA00022473"/>
    </source>
</evidence>
<comment type="subcellular location">
    <subcellularLocation>
        <location evidence="1 6 7">Nucleus</location>
    </subcellularLocation>
</comment>
<evidence type="ECO:0000256" key="4">
    <source>
        <dbReference type="ARBA" id="ARBA00023155"/>
    </source>
</evidence>
<name>A0A023F8U9_TRIIF</name>
<dbReference type="GO" id="GO:0000978">
    <property type="term" value="F:RNA polymerase II cis-regulatory region sequence-specific DNA binding"/>
    <property type="evidence" value="ECO:0007669"/>
    <property type="project" value="TreeGrafter"/>
</dbReference>
<keyword evidence="4 6" id="KW-0371">Homeobox</keyword>
<dbReference type="GO" id="GO:0009952">
    <property type="term" value="P:anterior/posterior pattern specification"/>
    <property type="evidence" value="ECO:0007669"/>
    <property type="project" value="TreeGrafter"/>
</dbReference>
<evidence type="ECO:0000256" key="7">
    <source>
        <dbReference type="RuleBase" id="RU000682"/>
    </source>
</evidence>
<keyword evidence="3 6" id="KW-0238">DNA-binding</keyword>
<dbReference type="PROSITE" id="PS00027">
    <property type="entry name" value="HOMEOBOX_1"/>
    <property type="match status" value="1"/>
</dbReference>
<feature type="compositionally biased region" description="Low complexity" evidence="9">
    <location>
        <begin position="219"/>
        <end position="228"/>
    </location>
</feature>
<dbReference type="EMBL" id="GBBI01000872">
    <property type="protein sequence ID" value="JAC17840.1"/>
    <property type="molecule type" value="mRNA"/>
</dbReference>
<feature type="domain" description="Homeobox" evidence="10">
    <location>
        <begin position="252"/>
        <end position="312"/>
    </location>
</feature>
<feature type="compositionally biased region" description="Low complexity" evidence="9">
    <location>
        <begin position="174"/>
        <end position="207"/>
    </location>
</feature>
<feature type="region of interest" description="Disordered" evidence="9">
    <location>
        <begin position="17"/>
        <end position="41"/>
    </location>
</feature>
<dbReference type="SUPFAM" id="SSF46689">
    <property type="entry name" value="Homeodomain-like"/>
    <property type="match status" value="1"/>
</dbReference>
<evidence type="ECO:0000256" key="9">
    <source>
        <dbReference type="SAM" id="MobiDB-lite"/>
    </source>
</evidence>
<reference evidence="11" key="1">
    <citation type="journal article" date="2014" name="PLoS Negl. Trop. Dis.">
        <title>An updated insight into the Sialotranscriptome of Triatoma infestans: developmental stage and geographic variations.</title>
        <authorList>
            <person name="Schwarz A."/>
            <person name="Medrano-Mercado N."/>
            <person name="Schaub G.A."/>
            <person name="Struchiner C.J."/>
            <person name="Bargues M.D."/>
            <person name="Levy M.Z."/>
            <person name="Ribeiro J.M."/>
        </authorList>
    </citation>
    <scope>NUCLEOTIDE SEQUENCE</scope>
    <source>
        <strain evidence="11">Chile</strain>
        <tissue evidence="11">Salivary glands</tissue>
    </source>
</reference>
<feature type="compositionally biased region" description="Gly residues" evidence="9">
    <location>
        <begin position="208"/>
        <end position="218"/>
    </location>
</feature>
<dbReference type="GO" id="GO:0005654">
    <property type="term" value="C:nucleoplasm"/>
    <property type="evidence" value="ECO:0007669"/>
    <property type="project" value="TreeGrafter"/>
</dbReference>
<dbReference type="GO" id="GO:0000981">
    <property type="term" value="F:DNA-binding transcription factor activity, RNA polymerase II-specific"/>
    <property type="evidence" value="ECO:0007669"/>
    <property type="project" value="InterPro"/>
</dbReference>
<dbReference type="SMART" id="SM00389">
    <property type="entry name" value="HOX"/>
    <property type="match status" value="1"/>
</dbReference>
<feature type="region of interest" description="Disordered" evidence="9">
    <location>
        <begin position="138"/>
        <end position="235"/>
    </location>
</feature>
<dbReference type="InterPro" id="IPR001827">
    <property type="entry name" value="Homeobox_Antennapedia_CS"/>
</dbReference>
<dbReference type="PROSITE" id="PS50071">
    <property type="entry name" value="HOMEOBOX_2"/>
    <property type="match status" value="1"/>
</dbReference>
<keyword evidence="5 6" id="KW-0539">Nucleus</keyword>
<evidence type="ECO:0000313" key="11">
    <source>
        <dbReference type="EMBL" id="JAC17840.1"/>
    </source>
</evidence>
<dbReference type="CDD" id="cd00086">
    <property type="entry name" value="homeodomain"/>
    <property type="match status" value="1"/>
</dbReference>
<dbReference type="InterPro" id="IPR017970">
    <property type="entry name" value="Homeobox_CS"/>
</dbReference>
<feature type="DNA-binding region" description="Homeobox" evidence="6">
    <location>
        <begin position="254"/>
        <end position="313"/>
    </location>
</feature>
<feature type="compositionally biased region" description="Polar residues" evidence="9">
    <location>
        <begin position="150"/>
        <end position="163"/>
    </location>
</feature>
<dbReference type="Gene3D" id="1.10.10.60">
    <property type="entry name" value="Homeodomain-like"/>
    <property type="match status" value="1"/>
</dbReference>
<dbReference type="InterPro" id="IPR009057">
    <property type="entry name" value="Homeodomain-like_sf"/>
</dbReference>
<dbReference type="PRINTS" id="PR00024">
    <property type="entry name" value="HOMEOBOX"/>
</dbReference>
<keyword evidence="2" id="KW-0217">Developmental protein</keyword>
<dbReference type="InterPro" id="IPR001356">
    <property type="entry name" value="HD"/>
</dbReference>
<dbReference type="InterPro" id="IPR017995">
    <property type="entry name" value="Homeobox_antennapedia"/>
</dbReference>
<dbReference type="PANTHER" id="PTHR45771:SF6">
    <property type="entry name" value="HOMEOTIC PROTEIN SEX COMBS REDUCED"/>
    <property type="match status" value="1"/>
</dbReference>
<proteinExistence type="evidence at transcript level"/>
<dbReference type="Pfam" id="PF00046">
    <property type="entry name" value="Homeodomain"/>
    <property type="match status" value="1"/>
</dbReference>
<evidence type="ECO:0000259" key="10">
    <source>
        <dbReference type="PROSITE" id="PS50071"/>
    </source>
</evidence>
<dbReference type="InterPro" id="IPR050609">
    <property type="entry name" value="Antp_homeobox_Deformed_sf"/>
</dbReference>
<comment type="similarity">
    <text evidence="8">Belongs to the Antp homeobox family.</text>
</comment>
<dbReference type="PROSITE" id="PS00032">
    <property type="entry name" value="ANTENNAPEDIA"/>
    <property type="match status" value="1"/>
</dbReference>